<dbReference type="InterPro" id="IPR050815">
    <property type="entry name" value="TF_fung"/>
</dbReference>
<dbReference type="SMART" id="SM00066">
    <property type="entry name" value="GAL4"/>
    <property type="match status" value="1"/>
</dbReference>
<dbReference type="CDD" id="cd12148">
    <property type="entry name" value="fungal_TF_MHR"/>
    <property type="match status" value="1"/>
</dbReference>
<evidence type="ECO:0000256" key="1">
    <source>
        <dbReference type="ARBA" id="ARBA00004123"/>
    </source>
</evidence>
<evidence type="ECO:0000256" key="3">
    <source>
        <dbReference type="ARBA" id="ARBA00023015"/>
    </source>
</evidence>
<dbReference type="SUPFAM" id="SSF57701">
    <property type="entry name" value="Zn2/Cys6 DNA-binding domain"/>
    <property type="match status" value="1"/>
</dbReference>
<dbReference type="Proteomes" id="UP000235786">
    <property type="component" value="Unassembled WGS sequence"/>
</dbReference>
<dbReference type="GO" id="GO:0008270">
    <property type="term" value="F:zinc ion binding"/>
    <property type="evidence" value="ECO:0007669"/>
    <property type="project" value="InterPro"/>
</dbReference>
<dbReference type="Pfam" id="PF04082">
    <property type="entry name" value="Fungal_trans"/>
    <property type="match status" value="1"/>
</dbReference>
<evidence type="ECO:0000256" key="5">
    <source>
        <dbReference type="ARBA" id="ARBA00023242"/>
    </source>
</evidence>
<evidence type="ECO:0000313" key="8">
    <source>
        <dbReference type="Proteomes" id="UP000235786"/>
    </source>
</evidence>
<gene>
    <name evidence="7" type="ORF">L207DRAFT_521109</name>
</gene>
<comment type="subcellular location">
    <subcellularLocation>
        <location evidence="1">Nucleus</location>
    </subcellularLocation>
</comment>
<dbReference type="AlphaFoldDB" id="A0A2J6QSP5"/>
<dbReference type="OrthoDB" id="3862662at2759"/>
<dbReference type="InterPro" id="IPR036864">
    <property type="entry name" value="Zn2-C6_fun-type_DNA-bd_sf"/>
</dbReference>
<feature type="domain" description="Zn(2)-C6 fungal-type" evidence="6">
    <location>
        <begin position="21"/>
        <end position="51"/>
    </location>
</feature>
<name>A0A2J6QSP5_HYAVF</name>
<dbReference type="Gene3D" id="4.10.240.10">
    <property type="entry name" value="Zn(2)-C6 fungal-type DNA-binding domain"/>
    <property type="match status" value="1"/>
</dbReference>
<sequence length="545" mass="60996">MDSDQRSHVERRPMPPRADNVCLYCRRRKKKCDKTLPNCLQCKTHHVECVYDEGEGASTIDEFRQLRKRLRKVEGLMVPGTSKAANPGLALKQRPSSHAAQDDTFIGRLAVLNPESSLSEEINQLLQSKPGEVYGACQIFFQSVHKWMPILSQKLFYRRMTTFTKTRQSDFALLLVSVLLLIHCPTRGTRPEPLYEIVKARYWHHNASAAASIETIQAGLLLACYEYGSGMIEACYRTTGLCARMGSWMGLHNQGLPSNLPRDSDAWLETAERCNVWWGIFIRDRCINIEDTAHYKPCTIDRGCIPDYLPLESDVLDPSFNSLNANETVGIFGRQAQACRLLDQVIYFHQRQATAAPGSPDDEKSQIDLDIRSLLGTLIDQNCGRICEFCEASAIVIGALFLLHSEGATAAPLDCGGSGPLVANAASSIALKTATRIVVDIARNFNDSLAKLSMIARPPTYCHVIYRATAELISLHDSMDRIQWSQDLEILREASWNYSRRWQVAAHHLKSMDIAATELLPEPPSTFPSFQPLPSDPCLITLLDE</sequence>
<evidence type="ECO:0000259" key="6">
    <source>
        <dbReference type="PROSITE" id="PS50048"/>
    </source>
</evidence>
<dbReference type="PROSITE" id="PS00463">
    <property type="entry name" value="ZN2_CY6_FUNGAL_1"/>
    <property type="match status" value="1"/>
</dbReference>
<keyword evidence="4" id="KW-0804">Transcription</keyword>
<dbReference type="GO" id="GO:0006351">
    <property type="term" value="P:DNA-templated transcription"/>
    <property type="evidence" value="ECO:0007669"/>
    <property type="project" value="InterPro"/>
</dbReference>
<keyword evidence="5" id="KW-0539">Nucleus</keyword>
<keyword evidence="3" id="KW-0805">Transcription regulation</keyword>
<evidence type="ECO:0000313" key="7">
    <source>
        <dbReference type="EMBL" id="PMD29286.1"/>
    </source>
</evidence>
<proteinExistence type="predicted"/>
<dbReference type="InterPro" id="IPR001138">
    <property type="entry name" value="Zn2Cys6_DnaBD"/>
</dbReference>
<protein>
    <recommendedName>
        <fullName evidence="6">Zn(2)-C6 fungal-type domain-containing protein</fullName>
    </recommendedName>
</protein>
<dbReference type="GO" id="GO:0003677">
    <property type="term" value="F:DNA binding"/>
    <property type="evidence" value="ECO:0007669"/>
    <property type="project" value="InterPro"/>
</dbReference>
<dbReference type="Pfam" id="PF00172">
    <property type="entry name" value="Zn_clus"/>
    <property type="match status" value="1"/>
</dbReference>
<dbReference type="CDD" id="cd00067">
    <property type="entry name" value="GAL4"/>
    <property type="match status" value="1"/>
</dbReference>
<dbReference type="GO" id="GO:0000981">
    <property type="term" value="F:DNA-binding transcription factor activity, RNA polymerase II-specific"/>
    <property type="evidence" value="ECO:0007669"/>
    <property type="project" value="InterPro"/>
</dbReference>
<dbReference type="InterPro" id="IPR007219">
    <property type="entry name" value="XnlR_reg_dom"/>
</dbReference>
<keyword evidence="2" id="KW-0479">Metal-binding</keyword>
<reference evidence="7 8" key="1">
    <citation type="submission" date="2016-04" db="EMBL/GenBank/DDBJ databases">
        <title>A degradative enzymes factory behind the ericoid mycorrhizal symbiosis.</title>
        <authorList>
            <consortium name="DOE Joint Genome Institute"/>
            <person name="Martino E."/>
            <person name="Morin E."/>
            <person name="Grelet G."/>
            <person name="Kuo A."/>
            <person name="Kohler A."/>
            <person name="Daghino S."/>
            <person name="Barry K."/>
            <person name="Choi C."/>
            <person name="Cichocki N."/>
            <person name="Clum A."/>
            <person name="Copeland A."/>
            <person name="Hainaut M."/>
            <person name="Haridas S."/>
            <person name="Labutti K."/>
            <person name="Lindquist E."/>
            <person name="Lipzen A."/>
            <person name="Khouja H.-R."/>
            <person name="Murat C."/>
            <person name="Ohm R."/>
            <person name="Olson A."/>
            <person name="Spatafora J."/>
            <person name="Veneault-Fourrey C."/>
            <person name="Henrissat B."/>
            <person name="Grigoriev I."/>
            <person name="Martin F."/>
            <person name="Perotto S."/>
        </authorList>
    </citation>
    <scope>NUCLEOTIDE SEQUENCE [LARGE SCALE GENOMIC DNA]</scope>
    <source>
        <strain evidence="7 8">F</strain>
    </source>
</reference>
<accession>A0A2J6QSP5</accession>
<dbReference type="EMBL" id="KZ613976">
    <property type="protein sequence ID" value="PMD29286.1"/>
    <property type="molecule type" value="Genomic_DNA"/>
</dbReference>
<evidence type="ECO:0000256" key="4">
    <source>
        <dbReference type="ARBA" id="ARBA00023163"/>
    </source>
</evidence>
<evidence type="ECO:0000256" key="2">
    <source>
        <dbReference type="ARBA" id="ARBA00022723"/>
    </source>
</evidence>
<dbReference type="PROSITE" id="PS50048">
    <property type="entry name" value="ZN2_CY6_FUNGAL_2"/>
    <property type="match status" value="1"/>
</dbReference>
<dbReference type="PANTHER" id="PTHR47338">
    <property type="entry name" value="ZN(II)2CYS6 TRANSCRIPTION FACTOR (EUROFUNG)-RELATED"/>
    <property type="match status" value="1"/>
</dbReference>
<dbReference type="PANTHER" id="PTHR47338:SF20">
    <property type="entry name" value="ZN(II)2CYS6 TRANSCRIPTION FACTOR (EUROFUNG)"/>
    <property type="match status" value="1"/>
</dbReference>
<organism evidence="7 8">
    <name type="scientific">Hyaloscypha variabilis (strain UAMH 11265 / GT02V1 / F)</name>
    <name type="common">Meliniomyces variabilis</name>
    <dbReference type="NCBI Taxonomy" id="1149755"/>
    <lineage>
        <taxon>Eukaryota</taxon>
        <taxon>Fungi</taxon>
        <taxon>Dikarya</taxon>
        <taxon>Ascomycota</taxon>
        <taxon>Pezizomycotina</taxon>
        <taxon>Leotiomycetes</taxon>
        <taxon>Helotiales</taxon>
        <taxon>Hyaloscyphaceae</taxon>
        <taxon>Hyaloscypha</taxon>
        <taxon>Hyaloscypha variabilis</taxon>
    </lineage>
</organism>
<dbReference type="GO" id="GO:0005634">
    <property type="term" value="C:nucleus"/>
    <property type="evidence" value="ECO:0007669"/>
    <property type="project" value="UniProtKB-SubCell"/>
</dbReference>
<keyword evidence="8" id="KW-1185">Reference proteome</keyword>